<evidence type="ECO:0000256" key="5">
    <source>
        <dbReference type="ARBA" id="ARBA00048763"/>
    </source>
</evidence>
<dbReference type="GO" id="GO:0005634">
    <property type="term" value="C:nucleus"/>
    <property type="evidence" value="ECO:0007669"/>
    <property type="project" value="TreeGrafter"/>
</dbReference>
<comment type="caution">
    <text evidence="8">The sequence shown here is derived from an EMBL/GenBank/DDBJ whole genome shotgun (WGS) entry which is preliminary data.</text>
</comment>
<evidence type="ECO:0000256" key="6">
    <source>
        <dbReference type="ARBA" id="ARBA00049075"/>
    </source>
</evidence>
<dbReference type="Gene3D" id="3.40.50.150">
    <property type="entry name" value="Vaccinia Virus protein VP39"/>
    <property type="match status" value="1"/>
</dbReference>
<comment type="catalytic activity">
    <reaction evidence="5">
        <text>a 5'-end (N(2),N(7)-dimethyl 5'-triphosphoguanosine)-ribonucleoside in snRNA + S-adenosyl-L-methionine = a 5'-end (N(2),N(2),N(7)-trimethyl 5'-triphosphoguanosine)-ribonucleoside in snRNA + S-adenosyl-L-homocysteine + H(+)</text>
        <dbReference type="Rhea" id="RHEA:78479"/>
        <dbReference type="Rhea" id="RHEA-COMP:19087"/>
        <dbReference type="Rhea" id="RHEA-COMP:19089"/>
        <dbReference type="ChEBI" id="CHEBI:15378"/>
        <dbReference type="ChEBI" id="CHEBI:57856"/>
        <dbReference type="ChEBI" id="CHEBI:59789"/>
        <dbReference type="ChEBI" id="CHEBI:167623"/>
        <dbReference type="ChEBI" id="CHEBI:172880"/>
    </reaction>
    <physiologicalReaction direction="left-to-right" evidence="5">
        <dbReference type="Rhea" id="RHEA:78480"/>
    </physiologicalReaction>
</comment>
<proteinExistence type="inferred from homology"/>
<dbReference type="AlphaFoldDB" id="A0A437AJM1"/>
<reference evidence="8 9" key="1">
    <citation type="submission" date="2018-10" db="EMBL/GenBank/DDBJ databases">
        <title>Draft genome sequence of the microsporidian Tubulinosema ratisbonensis.</title>
        <authorList>
            <person name="Polonais V."/>
            <person name="Peyretaillade E."/>
            <person name="Niehus S."/>
            <person name="Wawrzyniak I."/>
            <person name="Franchet A."/>
            <person name="Gaspin C."/>
            <person name="Reichstadt M."/>
            <person name="Belser C."/>
            <person name="Labadie K."/>
            <person name="Delbac F."/>
            <person name="Ferrandon D."/>
        </authorList>
    </citation>
    <scope>NUCLEOTIDE SEQUENCE [LARGE SCALE GENOMIC DNA]</scope>
    <source>
        <strain evidence="8 9">Franzen</strain>
    </source>
</reference>
<dbReference type="EMBL" id="RCSS01000576">
    <property type="protein sequence ID" value="RVD91298.1"/>
    <property type="molecule type" value="Genomic_DNA"/>
</dbReference>
<protein>
    <recommendedName>
        <fullName evidence="1">Trimethylguanosine synthase</fullName>
    </recommendedName>
    <alternativeName>
        <fullName evidence="7">Cap-specific guanine-N(2) methyltransferase</fullName>
    </alternativeName>
</protein>
<dbReference type="GO" id="GO:0071164">
    <property type="term" value="F:RNA cap trimethylguanosine synthase activity"/>
    <property type="evidence" value="ECO:0007669"/>
    <property type="project" value="TreeGrafter"/>
</dbReference>
<dbReference type="SUPFAM" id="SSF53335">
    <property type="entry name" value="S-adenosyl-L-methionine-dependent methyltransferases"/>
    <property type="match status" value="1"/>
</dbReference>
<dbReference type="Proteomes" id="UP000282876">
    <property type="component" value="Unassembled WGS sequence"/>
</dbReference>
<comment type="catalytic activity">
    <reaction evidence="3">
        <text>a 5'-end (N(2),N(7)-dimethyl 5'-triphosphoguanosine)-ribonucleoside in snoRNA + S-adenosyl-L-methionine = a 5'-end (N(2),N(2),N(7)-trimethyl 5'-triphosphoguanosine)-ribonucleoside in snoRNA + S-adenosyl-L-homocysteine + H(+)</text>
        <dbReference type="Rhea" id="RHEA:78507"/>
        <dbReference type="Rhea" id="RHEA-COMP:19088"/>
        <dbReference type="Rhea" id="RHEA-COMP:19090"/>
        <dbReference type="ChEBI" id="CHEBI:15378"/>
        <dbReference type="ChEBI" id="CHEBI:57856"/>
        <dbReference type="ChEBI" id="CHEBI:59789"/>
        <dbReference type="ChEBI" id="CHEBI:167623"/>
        <dbReference type="ChEBI" id="CHEBI:172880"/>
    </reaction>
    <physiologicalReaction direction="left-to-right" evidence="3">
        <dbReference type="Rhea" id="RHEA:78508"/>
    </physiologicalReaction>
</comment>
<dbReference type="PANTHER" id="PTHR14741:SF32">
    <property type="entry name" value="TRIMETHYLGUANOSINE SYNTHASE"/>
    <property type="match status" value="1"/>
</dbReference>
<dbReference type="VEuPathDB" id="MicrosporidiaDB:TUBRATIS_22560"/>
<evidence type="ECO:0000256" key="2">
    <source>
        <dbReference type="ARBA" id="ARBA00025783"/>
    </source>
</evidence>
<organism evidence="8 9">
    <name type="scientific">Tubulinosema ratisbonensis</name>
    <dbReference type="NCBI Taxonomy" id="291195"/>
    <lineage>
        <taxon>Eukaryota</taxon>
        <taxon>Fungi</taxon>
        <taxon>Fungi incertae sedis</taxon>
        <taxon>Microsporidia</taxon>
        <taxon>Tubulinosematoidea</taxon>
        <taxon>Tubulinosematidae</taxon>
        <taxon>Tubulinosema</taxon>
    </lineage>
</organism>
<evidence type="ECO:0000256" key="1">
    <source>
        <dbReference type="ARBA" id="ARBA00018517"/>
    </source>
</evidence>
<accession>A0A437AJM1</accession>
<evidence type="ECO:0000256" key="3">
    <source>
        <dbReference type="ARBA" id="ARBA00047418"/>
    </source>
</evidence>
<dbReference type="InterPro" id="IPR029063">
    <property type="entry name" value="SAM-dependent_MTases_sf"/>
</dbReference>
<sequence>MSNSKEIIKKKNGWLIQSRTLIYNPKLVKFHPNTRKLTSLLKHGFMLDEEDWYSITPECIVNNIIKNVERNKIDKLCTEKEVLCAFSGVGGDVIPFLKRGYNITAVDFSYKIKYLKENVAVLKSITKITGNLTPITCDFFEFIPNKTFFLSIISPPWGGLSYKNNKEILKDMRIEEIHNKIIQFSKNIIYFLPKNIKENEIKEIFSDFLIKPAKDDRGKIIGILVYYGDLFI</sequence>
<comment type="catalytic activity">
    <reaction evidence="6">
        <text>a 5'-end (N(7)-methyl 5'-triphosphoguanosine)-ribonucleoside in snRNA + S-adenosyl-L-methionine = a 5'-end (N(2),N(7)-dimethyl 5'-triphosphoguanosine)-ribonucleoside in snRNA + S-adenosyl-L-homocysteine + H(+)</text>
        <dbReference type="Rhea" id="RHEA:78471"/>
        <dbReference type="Rhea" id="RHEA-COMP:19085"/>
        <dbReference type="Rhea" id="RHEA-COMP:19087"/>
        <dbReference type="ChEBI" id="CHEBI:15378"/>
        <dbReference type="ChEBI" id="CHEBI:57856"/>
        <dbReference type="ChEBI" id="CHEBI:59789"/>
        <dbReference type="ChEBI" id="CHEBI:156461"/>
        <dbReference type="ChEBI" id="CHEBI:172880"/>
    </reaction>
    <physiologicalReaction direction="left-to-right" evidence="6">
        <dbReference type="Rhea" id="RHEA:78472"/>
    </physiologicalReaction>
</comment>
<evidence type="ECO:0000256" key="7">
    <source>
        <dbReference type="ARBA" id="ARBA00049790"/>
    </source>
</evidence>
<comment type="similarity">
    <text evidence="2">Belongs to the methyltransferase superfamily. Trimethylguanosine synthase family.</text>
</comment>
<comment type="catalytic activity">
    <reaction evidence="4">
        <text>a 5'-end (N(7)-methyl 5'-triphosphoguanosine)-ribonucleoside in snoRNA + S-adenosyl-L-methionine = a 5'-end (N(2),N(7)-dimethyl 5'-triphosphoguanosine)-ribonucleoside in snoRNA + S-adenosyl-L-homocysteine + H(+)</text>
        <dbReference type="Rhea" id="RHEA:78475"/>
        <dbReference type="Rhea" id="RHEA-COMP:19086"/>
        <dbReference type="Rhea" id="RHEA-COMP:19088"/>
        <dbReference type="ChEBI" id="CHEBI:15378"/>
        <dbReference type="ChEBI" id="CHEBI:57856"/>
        <dbReference type="ChEBI" id="CHEBI:59789"/>
        <dbReference type="ChEBI" id="CHEBI:156461"/>
        <dbReference type="ChEBI" id="CHEBI:172880"/>
    </reaction>
    <physiologicalReaction direction="left-to-right" evidence="4">
        <dbReference type="Rhea" id="RHEA:78476"/>
    </physiologicalReaction>
</comment>
<name>A0A437AJM1_9MICR</name>
<evidence type="ECO:0000256" key="4">
    <source>
        <dbReference type="ARBA" id="ARBA00048740"/>
    </source>
</evidence>
<dbReference type="InterPro" id="IPR019012">
    <property type="entry name" value="RNA_cap_Gua-N2-MeTrfase"/>
</dbReference>
<dbReference type="Pfam" id="PF09445">
    <property type="entry name" value="Methyltransf_15"/>
    <property type="match status" value="1"/>
</dbReference>
<dbReference type="STRING" id="291195.A0A437AJM1"/>
<gene>
    <name evidence="8" type="ORF">TUBRATIS_22560</name>
</gene>
<evidence type="ECO:0000313" key="9">
    <source>
        <dbReference type="Proteomes" id="UP000282876"/>
    </source>
</evidence>
<keyword evidence="9" id="KW-1185">Reference proteome</keyword>
<dbReference type="OrthoDB" id="194443at2759"/>
<dbReference type="PANTHER" id="PTHR14741">
    <property type="entry name" value="S-ADENOSYLMETHIONINE-DEPENDENT METHYLTRANSFERASE RELATED"/>
    <property type="match status" value="1"/>
</dbReference>
<evidence type="ECO:0000313" key="8">
    <source>
        <dbReference type="EMBL" id="RVD91298.1"/>
    </source>
</evidence>